<gene>
    <name evidence="3" type="ORF">IV81_GL000575</name>
</gene>
<name>A0A0R2KVE2_9LACO</name>
<dbReference type="GO" id="GO:0005737">
    <property type="term" value="C:cytoplasm"/>
    <property type="evidence" value="ECO:0007669"/>
    <property type="project" value="TreeGrafter"/>
</dbReference>
<feature type="active site" description="Proton donor/acceptor" evidence="1">
    <location>
        <position position="86"/>
    </location>
</feature>
<dbReference type="CDD" id="cd07067">
    <property type="entry name" value="HP_PGM_like"/>
    <property type="match status" value="1"/>
</dbReference>
<dbReference type="InterPro" id="IPR013078">
    <property type="entry name" value="His_Pase_superF_clade-1"/>
</dbReference>
<dbReference type="PANTHER" id="PTHR48100">
    <property type="entry name" value="BROAD-SPECIFICITY PHOSPHATASE YOR283W-RELATED"/>
    <property type="match status" value="1"/>
</dbReference>
<dbReference type="STRING" id="331679.IV81_GL000575"/>
<dbReference type="Gene3D" id="3.40.50.1240">
    <property type="entry name" value="Phosphoglycerate mutase-like"/>
    <property type="match status" value="1"/>
</dbReference>
<evidence type="ECO:0000256" key="1">
    <source>
        <dbReference type="PIRSR" id="PIRSR613078-1"/>
    </source>
</evidence>
<dbReference type="SMART" id="SM00855">
    <property type="entry name" value="PGAM"/>
    <property type="match status" value="1"/>
</dbReference>
<dbReference type="PATRIC" id="fig|331679.3.peg.582"/>
<dbReference type="AlphaFoldDB" id="A0A0R2KVE2"/>
<evidence type="ECO:0000313" key="3">
    <source>
        <dbReference type="EMBL" id="KRN93376.1"/>
    </source>
</evidence>
<feature type="binding site" evidence="2">
    <location>
        <position position="63"/>
    </location>
    <ligand>
        <name>substrate</name>
    </ligand>
</feature>
<dbReference type="PANTHER" id="PTHR48100:SF1">
    <property type="entry name" value="HISTIDINE PHOSPHATASE FAMILY PROTEIN-RELATED"/>
    <property type="match status" value="1"/>
</dbReference>
<evidence type="ECO:0000256" key="2">
    <source>
        <dbReference type="PIRSR" id="PIRSR613078-2"/>
    </source>
</evidence>
<dbReference type="Pfam" id="PF00300">
    <property type="entry name" value="His_Phos_1"/>
    <property type="match status" value="1"/>
</dbReference>
<accession>A0A0R2KVE2</accession>
<sequence>MVFLIMDLTIVRHSMSTDNNSGRISGARSDVNLSDEGIAYAKKVSAAYDWHQFDQVFSSPMKRAQQTTQILVGKDTPIEYDARLKELDFGDWDGQVEAEIFKQYPQAFVHLGMLKNNYVDYVPSAESYAHLIQRAGDFLEELKQNHDDQSILVVCHGMTTRALLAAAFSNDIANFGTVDNVSLSHLHFDGSNQFPPRMDSYNQSVV</sequence>
<dbReference type="EMBL" id="JQBX01000016">
    <property type="protein sequence ID" value="KRN93376.1"/>
    <property type="molecule type" value="Genomic_DNA"/>
</dbReference>
<keyword evidence="4" id="KW-1185">Reference proteome</keyword>
<dbReference type="SUPFAM" id="SSF53254">
    <property type="entry name" value="Phosphoglycerate mutase-like"/>
    <property type="match status" value="1"/>
</dbReference>
<proteinExistence type="predicted"/>
<dbReference type="Proteomes" id="UP000051859">
    <property type="component" value="Unassembled WGS sequence"/>
</dbReference>
<dbReference type="InterPro" id="IPR050275">
    <property type="entry name" value="PGM_Phosphatase"/>
</dbReference>
<feature type="binding site" evidence="2">
    <location>
        <begin position="12"/>
        <end position="19"/>
    </location>
    <ligand>
        <name>substrate</name>
    </ligand>
</feature>
<reference evidence="3 4" key="1">
    <citation type="journal article" date="2015" name="Genome Announc.">
        <title>Expanding the biotechnology potential of lactobacilli through comparative genomics of 213 strains and associated genera.</title>
        <authorList>
            <person name="Sun Z."/>
            <person name="Harris H.M."/>
            <person name="McCann A."/>
            <person name="Guo C."/>
            <person name="Argimon S."/>
            <person name="Zhang W."/>
            <person name="Yang X."/>
            <person name="Jeffery I.B."/>
            <person name="Cooney J.C."/>
            <person name="Kagawa T.F."/>
            <person name="Liu W."/>
            <person name="Song Y."/>
            <person name="Salvetti E."/>
            <person name="Wrobel A."/>
            <person name="Rasinkangas P."/>
            <person name="Parkhill J."/>
            <person name="Rea M.C."/>
            <person name="O'Sullivan O."/>
            <person name="Ritari J."/>
            <person name="Douillard F.P."/>
            <person name="Paul Ross R."/>
            <person name="Yang R."/>
            <person name="Briner A.E."/>
            <person name="Felis G.E."/>
            <person name="de Vos W.M."/>
            <person name="Barrangou R."/>
            <person name="Klaenhammer T.R."/>
            <person name="Caufield P.W."/>
            <person name="Cui Y."/>
            <person name="Zhang H."/>
            <person name="O'Toole P.W."/>
        </authorList>
    </citation>
    <scope>NUCLEOTIDE SEQUENCE [LARGE SCALE GENOMIC DNA]</scope>
    <source>
        <strain evidence="3 4">DSM 18001</strain>
    </source>
</reference>
<evidence type="ECO:0000313" key="4">
    <source>
        <dbReference type="Proteomes" id="UP000051859"/>
    </source>
</evidence>
<dbReference type="InterPro" id="IPR029033">
    <property type="entry name" value="His_PPase_superfam"/>
</dbReference>
<comment type="caution">
    <text evidence="3">The sequence shown here is derived from an EMBL/GenBank/DDBJ whole genome shotgun (WGS) entry which is preliminary data.</text>
</comment>
<feature type="active site" description="Tele-phosphohistidine intermediate" evidence="1">
    <location>
        <position position="13"/>
    </location>
</feature>
<organism evidence="3 4">
    <name type="scientific">Pediococcus stilesii</name>
    <dbReference type="NCBI Taxonomy" id="331679"/>
    <lineage>
        <taxon>Bacteria</taxon>
        <taxon>Bacillati</taxon>
        <taxon>Bacillota</taxon>
        <taxon>Bacilli</taxon>
        <taxon>Lactobacillales</taxon>
        <taxon>Lactobacillaceae</taxon>
        <taxon>Pediococcus</taxon>
    </lineage>
</organism>
<protein>
    <submittedName>
        <fullName evidence="3">Fructose-2,6-bisphosphatase</fullName>
    </submittedName>
</protein>
<dbReference type="GO" id="GO:0016791">
    <property type="term" value="F:phosphatase activity"/>
    <property type="evidence" value="ECO:0007669"/>
    <property type="project" value="TreeGrafter"/>
</dbReference>